<reference evidence="3 4" key="1">
    <citation type="submission" date="2020-04" db="EMBL/GenBank/DDBJ databases">
        <title>MicrobeNet Type strains.</title>
        <authorList>
            <person name="Nicholson A.C."/>
        </authorList>
    </citation>
    <scope>NUCLEOTIDE SEQUENCE [LARGE SCALE GENOMIC DNA]</scope>
    <source>
        <strain evidence="3 4">DSM 44445</strain>
    </source>
</reference>
<proteinExistence type="predicted"/>
<evidence type="ECO:0008006" key="5">
    <source>
        <dbReference type="Google" id="ProtNLM"/>
    </source>
</evidence>
<keyword evidence="2" id="KW-1133">Transmembrane helix</keyword>
<dbReference type="AlphaFoldDB" id="A0A7X6M3X0"/>
<comment type="caution">
    <text evidence="3">The sequence shown here is derived from an EMBL/GenBank/DDBJ whole genome shotgun (WGS) entry which is preliminary data.</text>
</comment>
<dbReference type="RefSeq" id="WP_051032271.1">
    <property type="nucleotide sequence ID" value="NZ_CAWPHS010000030.1"/>
</dbReference>
<accession>A0A7X6M3X0</accession>
<sequence length="637" mass="67349">MLRTKPNIFRSAAAPVSVEQLQQQVDAARGMLPLQTDPALREALSPKELAAERQLAEWIRQKRRRQQRRAVSAELSTQKRNRRAADAIARADHADQRWHRKALAARQRVVSADANLATLFRRSEWSSRALISVVVLGMLWAGVNVQHNLVPDGDMTNPLYWLSYGFEAMISIPIIVIMVVATTAARQGREIERGRVLIFELALLSATVGLNAGPRLFAGDPGKAAEFAVAPIMVGSIIWLHAWVANRYSVLIDEALAHAPALGHTDSHELAPDHEHRDGNATLALENTRTRTASAAPADADANAETTPAPCEGRPAPAAEDGRTVAAAGIACASANTDADTAPDRLHAHSGSAAPAHIVPDPDHAAMEFGPTDLAAAEAMVTRELTTLPVDQIAAILALASDNWTPAAIGQRVGLFGSQVLAVLEAHRTMTRTAGSLPDPSSGERGEMRAAPADAAAGAEAIGPSDDAVPTMILAPTATASDPAPNAQEARTATVPNASTDPHHAEFADSDADAARRHDDQVRASFAPRITSANQADLGANASAGSGAVVRALPVPRTDEGADQFTTLAERIVERGLVTRKSPELIATVLRMLDEGCSHNEINKATATPTSGGVHHKTIKTIAAAAEAVRVPVRVVR</sequence>
<feature type="transmembrane region" description="Helical" evidence="2">
    <location>
        <begin position="159"/>
        <end position="184"/>
    </location>
</feature>
<keyword evidence="2" id="KW-0812">Transmembrane</keyword>
<organism evidence="3 4">
    <name type="scientific">Nocardia veterana</name>
    <dbReference type="NCBI Taxonomy" id="132249"/>
    <lineage>
        <taxon>Bacteria</taxon>
        <taxon>Bacillati</taxon>
        <taxon>Actinomycetota</taxon>
        <taxon>Actinomycetes</taxon>
        <taxon>Mycobacteriales</taxon>
        <taxon>Nocardiaceae</taxon>
        <taxon>Nocardia</taxon>
    </lineage>
</organism>
<dbReference type="EMBL" id="JAAXPE010000036">
    <property type="protein sequence ID" value="NKY88870.1"/>
    <property type="molecule type" value="Genomic_DNA"/>
</dbReference>
<feature type="compositionally biased region" description="Low complexity" evidence="1">
    <location>
        <begin position="450"/>
        <end position="461"/>
    </location>
</feature>
<feature type="region of interest" description="Disordered" evidence="1">
    <location>
        <begin position="432"/>
        <end position="503"/>
    </location>
</feature>
<evidence type="ECO:0000256" key="1">
    <source>
        <dbReference type="SAM" id="MobiDB-lite"/>
    </source>
</evidence>
<feature type="region of interest" description="Disordered" evidence="1">
    <location>
        <begin position="290"/>
        <end position="319"/>
    </location>
</feature>
<feature type="transmembrane region" description="Helical" evidence="2">
    <location>
        <begin position="196"/>
        <end position="218"/>
    </location>
</feature>
<feature type="compositionally biased region" description="Polar residues" evidence="1">
    <location>
        <begin position="489"/>
        <end position="500"/>
    </location>
</feature>
<gene>
    <name evidence="3" type="ORF">HGA07_25045</name>
</gene>
<name>A0A7X6M3X0_9NOCA</name>
<feature type="compositionally biased region" description="Low complexity" evidence="1">
    <location>
        <begin position="290"/>
        <end position="309"/>
    </location>
</feature>
<evidence type="ECO:0000256" key="2">
    <source>
        <dbReference type="SAM" id="Phobius"/>
    </source>
</evidence>
<protein>
    <recommendedName>
        <fullName evidence="5">DUF2637 domain-containing protein</fullName>
    </recommendedName>
</protein>
<dbReference type="Proteomes" id="UP000523447">
    <property type="component" value="Unassembled WGS sequence"/>
</dbReference>
<evidence type="ECO:0000313" key="4">
    <source>
        <dbReference type="Proteomes" id="UP000523447"/>
    </source>
</evidence>
<evidence type="ECO:0000313" key="3">
    <source>
        <dbReference type="EMBL" id="NKY88870.1"/>
    </source>
</evidence>
<keyword evidence="2" id="KW-0472">Membrane</keyword>
<feature type="transmembrane region" description="Helical" evidence="2">
    <location>
        <begin position="129"/>
        <end position="147"/>
    </location>
</feature>
<keyword evidence="4" id="KW-1185">Reference proteome</keyword>